<dbReference type="EMBL" id="JAINUF010000013">
    <property type="protein sequence ID" value="KAJ8344531.1"/>
    <property type="molecule type" value="Genomic_DNA"/>
</dbReference>
<reference evidence="2" key="1">
    <citation type="journal article" date="2023" name="Science">
        <title>Genome structures resolve the early diversification of teleost fishes.</title>
        <authorList>
            <person name="Parey E."/>
            <person name="Louis A."/>
            <person name="Montfort J."/>
            <person name="Bouchez O."/>
            <person name="Roques C."/>
            <person name="Iampietro C."/>
            <person name="Lluch J."/>
            <person name="Castinel A."/>
            <person name="Donnadieu C."/>
            <person name="Desvignes T."/>
            <person name="Floi Bucao C."/>
            <person name="Jouanno E."/>
            <person name="Wen M."/>
            <person name="Mejri S."/>
            <person name="Dirks R."/>
            <person name="Jansen H."/>
            <person name="Henkel C."/>
            <person name="Chen W.J."/>
            <person name="Zahm M."/>
            <person name="Cabau C."/>
            <person name="Klopp C."/>
            <person name="Thompson A.W."/>
            <person name="Robinson-Rechavi M."/>
            <person name="Braasch I."/>
            <person name="Lecointre G."/>
            <person name="Bobe J."/>
            <person name="Postlethwait J.H."/>
            <person name="Berthelot C."/>
            <person name="Roest Crollius H."/>
            <person name="Guiguen Y."/>
        </authorList>
    </citation>
    <scope>NUCLEOTIDE SEQUENCE</scope>
    <source>
        <strain evidence="2">WJC10195</strain>
    </source>
</reference>
<organism evidence="2 3">
    <name type="scientific">Synaphobranchus kaupii</name>
    <name type="common">Kaup's arrowtooth eel</name>
    <dbReference type="NCBI Taxonomy" id="118154"/>
    <lineage>
        <taxon>Eukaryota</taxon>
        <taxon>Metazoa</taxon>
        <taxon>Chordata</taxon>
        <taxon>Craniata</taxon>
        <taxon>Vertebrata</taxon>
        <taxon>Euteleostomi</taxon>
        <taxon>Actinopterygii</taxon>
        <taxon>Neopterygii</taxon>
        <taxon>Teleostei</taxon>
        <taxon>Anguilliformes</taxon>
        <taxon>Synaphobranchidae</taxon>
        <taxon>Synaphobranchus</taxon>
    </lineage>
</organism>
<proteinExistence type="predicted"/>
<evidence type="ECO:0000256" key="1">
    <source>
        <dbReference type="SAM" id="MobiDB-lite"/>
    </source>
</evidence>
<comment type="caution">
    <text evidence="2">The sequence shown here is derived from an EMBL/GenBank/DDBJ whole genome shotgun (WGS) entry which is preliminary data.</text>
</comment>
<protein>
    <submittedName>
        <fullName evidence="2">Uncharacterized protein</fullName>
    </submittedName>
</protein>
<dbReference type="Proteomes" id="UP001152622">
    <property type="component" value="Chromosome 13"/>
</dbReference>
<keyword evidence="3" id="KW-1185">Reference proteome</keyword>
<dbReference type="AlphaFoldDB" id="A0A9Q1IL13"/>
<feature type="region of interest" description="Disordered" evidence="1">
    <location>
        <begin position="1"/>
        <end position="29"/>
    </location>
</feature>
<gene>
    <name evidence="2" type="ORF">SKAU_G00318600</name>
</gene>
<evidence type="ECO:0000313" key="2">
    <source>
        <dbReference type="EMBL" id="KAJ8344531.1"/>
    </source>
</evidence>
<accession>A0A9Q1IL13</accession>
<sequence>MQGKSRVKNSPGEGDGKRESPGNLSRHSRAFLTPLRFHNLEDRGETWTVFWEKKKRLCWVSDKSPPEGRGQMRPGDRHETKLLTELSGKAFLGTVQRSLDIE</sequence>
<name>A0A9Q1IL13_SYNKA</name>
<evidence type="ECO:0000313" key="3">
    <source>
        <dbReference type="Proteomes" id="UP001152622"/>
    </source>
</evidence>